<dbReference type="EMBL" id="CP016896">
    <property type="protein sequence ID" value="APV35219.1"/>
    <property type="molecule type" value="Genomic_DNA"/>
</dbReference>
<dbReference type="KEGG" id="asol:BEN76_03970"/>
<protein>
    <submittedName>
        <fullName evidence="3">Uncharacterized protein</fullName>
    </submittedName>
</protein>
<keyword evidence="1" id="KW-0175">Coiled coil</keyword>
<dbReference type="STRING" id="487316.BEN76_03970"/>
<dbReference type="Proteomes" id="UP000185674">
    <property type="component" value="Chromosome"/>
</dbReference>
<dbReference type="RefSeq" id="WP_076032325.1">
    <property type="nucleotide sequence ID" value="NZ_CP016896.1"/>
</dbReference>
<gene>
    <name evidence="3" type="ORF">BEN76_03970</name>
</gene>
<feature type="transmembrane region" description="Helical" evidence="2">
    <location>
        <begin position="44"/>
        <end position="62"/>
    </location>
</feature>
<sequence length="239" mass="27917">MNKIKENLSLIIVSVSTIIYLLFIFKATELREFIDLELNAKGDFLAGVFAPLAFLWLVFGYYQQGRELKLNTKALELQASELKNAVEEQRNLIKIHQEELLHKVEQAKPIFEFKKIYFDCRKVEEIDPYTVIVKNQDVSFELNNLGTSVNNVKIIRNNNLIKSIPVLKEGTPCFCSIFLDDHEEECLFKNKTFKLEFFLKYTDILGKINLKKFSLTMTDYTEDDLGEDYSFKCRINEII</sequence>
<evidence type="ECO:0000256" key="1">
    <source>
        <dbReference type="SAM" id="Coils"/>
    </source>
</evidence>
<organism evidence="3 4">
    <name type="scientific">Acinetobacter soli</name>
    <dbReference type="NCBI Taxonomy" id="487316"/>
    <lineage>
        <taxon>Bacteria</taxon>
        <taxon>Pseudomonadati</taxon>
        <taxon>Pseudomonadota</taxon>
        <taxon>Gammaproteobacteria</taxon>
        <taxon>Moraxellales</taxon>
        <taxon>Moraxellaceae</taxon>
        <taxon>Acinetobacter</taxon>
    </lineage>
</organism>
<keyword evidence="2" id="KW-0472">Membrane</keyword>
<proteinExistence type="predicted"/>
<accession>A0A1P8EG85</accession>
<feature type="transmembrane region" description="Helical" evidence="2">
    <location>
        <begin position="7"/>
        <end position="24"/>
    </location>
</feature>
<keyword evidence="2" id="KW-1133">Transmembrane helix</keyword>
<name>A0A1P8EG85_9GAMM</name>
<keyword evidence="2" id="KW-0812">Transmembrane</keyword>
<evidence type="ECO:0000313" key="4">
    <source>
        <dbReference type="Proteomes" id="UP000185674"/>
    </source>
</evidence>
<evidence type="ECO:0000313" key="3">
    <source>
        <dbReference type="EMBL" id="APV35219.1"/>
    </source>
</evidence>
<dbReference type="AlphaFoldDB" id="A0A1P8EG85"/>
<evidence type="ECO:0000256" key="2">
    <source>
        <dbReference type="SAM" id="Phobius"/>
    </source>
</evidence>
<reference evidence="3 4" key="1">
    <citation type="submission" date="2016-08" db="EMBL/GenBank/DDBJ databases">
        <title>Complete genome sequence of Acinetobacter baylyi strain GFJ2.</title>
        <authorList>
            <person name="Tabata M."/>
            <person name="Kuboki S."/>
            <person name="Gibu N."/>
            <person name="Kinouchi Y."/>
            <person name="Vangnai A."/>
            <person name="Kasai D."/>
            <person name="Fukuda M."/>
        </authorList>
    </citation>
    <scope>NUCLEOTIDE SEQUENCE [LARGE SCALE GENOMIC DNA]</scope>
    <source>
        <strain evidence="3 4">GFJ2</strain>
    </source>
</reference>
<feature type="coiled-coil region" evidence="1">
    <location>
        <begin position="72"/>
        <end position="99"/>
    </location>
</feature>